<proteinExistence type="predicted"/>
<accession>A4TVU6</accession>
<dbReference type="EMBL" id="CU459003">
    <property type="protein sequence ID" value="CAM74753.1"/>
    <property type="molecule type" value="Genomic_DNA"/>
</dbReference>
<name>A4TVU6_9PROT</name>
<dbReference type="AlphaFoldDB" id="A4TVU6"/>
<dbReference type="InterPro" id="IPR042109">
    <property type="entry name" value="Adenylosuccinate_synth_dom1"/>
</dbReference>
<protein>
    <submittedName>
        <fullName evidence="1">Uncharacterized protein</fullName>
    </submittedName>
</protein>
<organism evidence="1">
    <name type="scientific">Magnetospirillum gryphiswaldense</name>
    <dbReference type="NCBI Taxonomy" id="55518"/>
    <lineage>
        <taxon>Bacteria</taxon>
        <taxon>Pseudomonadati</taxon>
        <taxon>Pseudomonadota</taxon>
        <taxon>Alphaproteobacteria</taxon>
        <taxon>Rhodospirillales</taxon>
        <taxon>Rhodospirillaceae</taxon>
        <taxon>Magnetospirillum</taxon>
    </lineage>
</organism>
<evidence type="ECO:0000313" key="1">
    <source>
        <dbReference type="EMBL" id="CAM74753.1"/>
    </source>
</evidence>
<reference evidence="1" key="1">
    <citation type="journal article" date="2007" name="J. Bacteriol.">
        <title>Comparative genome analysis of four magnetotactic bacteria reveals a complex set of group-specific genes implicated in magnetosome biomineralization and function.</title>
        <authorList>
            <person name="Richter M."/>
            <person name="Kube M."/>
            <person name="Bazylinski D.A."/>
            <person name="Lombardot T."/>
            <person name="Gloeckner F.O."/>
            <person name="Reinhardt R."/>
            <person name="Schueler D."/>
        </authorList>
    </citation>
    <scope>NUCLEOTIDE SEQUENCE</scope>
    <source>
        <strain evidence="1">MSR-1</strain>
    </source>
</reference>
<gene>
    <name evidence="1" type="ORF">MGR_0841</name>
</gene>
<dbReference type="Gene3D" id="3.40.440.10">
    <property type="entry name" value="Adenylosuccinate Synthetase, subunit A, domain 1"/>
    <property type="match status" value="1"/>
</dbReference>
<sequence length="47" mass="5209">MANVAVADEQWGDERNAKVVDWLFERADVVVVSRSGTMLAIPWSSMA</sequence>